<evidence type="ECO:0000313" key="3">
    <source>
        <dbReference type="Proteomes" id="UP000499080"/>
    </source>
</evidence>
<keyword evidence="3" id="KW-1185">Reference proteome</keyword>
<feature type="non-terminal residue" evidence="2">
    <location>
        <position position="1"/>
    </location>
</feature>
<dbReference type="EMBL" id="BGPR01033703">
    <property type="protein sequence ID" value="GBO07756.1"/>
    <property type="molecule type" value="Genomic_DNA"/>
</dbReference>
<comment type="caution">
    <text evidence="2">The sequence shown here is derived from an EMBL/GenBank/DDBJ whole genome shotgun (WGS) entry which is preliminary data.</text>
</comment>
<evidence type="ECO:0000256" key="1">
    <source>
        <dbReference type="SAM" id="MobiDB-lite"/>
    </source>
</evidence>
<protein>
    <submittedName>
        <fullName evidence="2">Uncharacterized protein</fullName>
    </submittedName>
</protein>
<accession>A0A4Y2U7T1</accession>
<reference evidence="2 3" key="1">
    <citation type="journal article" date="2019" name="Sci. Rep.">
        <title>Orb-weaving spider Araneus ventricosus genome elucidates the spidroin gene catalogue.</title>
        <authorList>
            <person name="Kono N."/>
            <person name="Nakamura H."/>
            <person name="Ohtoshi R."/>
            <person name="Moran D.A.P."/>
            <person name="Shinohara A."/>
            <person name="Yoshida Y."/>
            <person name="Fujiwara M."/>
            <person name="Mori M."/>
            <person name="Tomita M."/>
            <person name="Arakawa K."/>
        </authorList>
    </citation>
    <scope>NUCLEOTIDE SEQUENCE [LARGE SCALE GENOMIC DNA]</scope>
</reference>
<dbReference type="Proteomes" id="UP000499080">
    <property type="component" value="Unassembled WGS sequence"/>
</dbReference>
<dbReference type="AlphaFoldDB" id="A0A4Y2U7T1"/>
<organism evidence="2 3">
    <name type="scientific">Araneus ventricosus</name>
    <name type="common">Orbweaver spider</name>
    <name type="synonym">Epeira ventricosa</name>
    <dbReference type="NCBI Taxonomy" id="182803"/>
    <lineage>
        <taxon>Eukaryota</taxon>
        <taxon>Metazoa</taxon>
        <taxon>Ecdysozoa</taxon>
        <taxon>Arthropoda</taxon>
        <taxon>Chelicerata</taxon>
        <taxon>Arachnida</taxon>
        <taxon>Araneae</taxon>
        <taxon>Araneomorphae</taxon>
        <taxon>Entelegynae</taxon>
        <taxon>Araneoidea</taxon>
        <taxon>Araneidae</taxon>
        <taxon>Araneus</taxon>
    </lineage>
</organism>
<sequence>VGEDELLSMGRIPGPAEPCPIPGDHVTTNPTFVHYPSSRTESTPPHLPEGCSSGMAACRRRLLSGPEAVRGFADCRDARTRADKYHEFMTHSL</sequence>
<proteinExistence type="predicted"/>
<name>A0A4Y2U7T1_ARAVE</name>
<evidence type="ECO:0000313" key="2">
    <source>
        <dbReference type="EMBL" id="GBO07756.1"/>
    </source>
</evidence>
<gene>
    <name evidence="2" type="ORF">AVEN_78805_1</name>
</gene>
<feature type="region of interest" description="Disordered" evidence="1">
    <location>
        <begin position="1"/>
        <end position="26"/>
    </location>
</feature>